<protein>
    <recommendedName>
        <fullName evidence="1">Bulb-type lectin domain-containing protein</fullName>
    </recommendedName>
</protein>
<evidence type="ECO:0000259" key="1">
    <source>
        <dbReference type="PROSITE" id="PS50927"/>
    </source>
</evidence>
<accession>A0ABN2SUY3</accession>
<evidence type="ECO:0000313" key="2">
    <source>
        <dbReference type="EMBL" id="GAA1992985.1"/>
    </source>
</evidence>
<proteinExistence type="predicted"/>
<reference evidence="2 3" key="1">
    <citation type="journal article" date="2019" name="Int. J. Syst. Evol. Microbiol.">
        <title>The Global Catalogue of Microorganisms (GCM) 10K type strain sequencing project: providing services to taxonomists for standard genome sequencing and annotation.</title>
        <authorList>
            <consortium name="The Broad Institute Genomics Platform"/>
            <consortium name="The Broad Institute Genome Sequencing Center for Infectious Disease"/>
            <person name="Wu L."/>
            <person name="Ma J."/>
        </authorList>
    </citation>
    <scope>NUCLEOTIDE SEQUENCE [LARGE SCALE GENOMIC DNA]</scope>
    <source>
        <strain evidence="2 3">JCM 16013</strain>
    </source>
</reference>
<dbReference type="EMBL" id="BAAAQM010000049">
    <property type="protein sequence ID" value="GAA1992985.1"/>
    <property type="molecule type" value="Genomic_DNA"/>
</dbReference>
<gene>
    <name evidence="2" type="ORF">GCM10009838_66140</name>
</gene>
<dbReference type="Gene3D" id="2.90.10.10">
    <property type="entry name" value="Bulb-type lectin domain"/>
    <property type="match status" value="2"/>
</dbReference>
<organism evidence="2 3">
    <name type="scientific">Catenulispora subtropica</name>
    <dbReference type="NCBI Taxonomy" id="450798"/>
    <lineage>
        <taxon>Bacteria</taxon>
        <taxon>Bacillati</taxon>
        <taxon>Actinomycetota</taxon>
        <taxon>Actinomycetes</taxon>
        <taxon>Catenulisporales</taxon>
        <taxon>Catenulisporaceae</taxon>
        <taxon>Catenulispora</taxon>
    </lineage>
</organism>
<dbReference type="RefSeq" id="WP_344661097.1">
    <property type="nucleotide sequence ID" value="NZ_BAAAQM010000049.1"/>
</dbReference>
<dbReference type="Proteomes" id="UP001499854">
    <property type="component" value="Unassembled WGS sequence"/>
</dbReference>
<dbReference type="SUPFAM" id="SSF51110">
    <property type="entry name" value="alpha-D-mannose-specific plant lectins"/>
    <property type="match status" value="1"/>
</dbReference>
<sequence length="230" mass="24004">MKELPLLDEACRTPLANEPLAEVEAAGLAQVFTRPAAMPVPGRKGCRAACQSSASGPRNAYSGGAPIVDAPFELTARRWKKAYMKKLRKASTALSTGLAIAGLVLGSAGSASAGAYGDSMVRGQYLNPGEQLQRSIPQGELVLTMQTDGNLVEYLYANGGTLVCWASNTYQKGYNNYAVYQLDGNFVVYDGGGGVQWASNTQGGGGSTVDMNSLGVLYVGTTPINNGCGF</sequence>
<comment type="caution">
    <text evidence="2">The sequence shown here is derived from an EMBL/GenBank/DDBJ whole genome shotgun (WGS) entry which is preliminary data.</text>
</comment>
<evidence type="ECO:0000313" key="3">
    <source>
        <dbReference type="Proteomes" id="UP001499854"/>
    </source>
</evidence>
<dbReference type="PROSITE" id="PS50927">
    <property type="entry name" value="BULB_LECTIN"/>
    <property type="match status" value="1"/>
</dbReference>
<feature type="domain" description="Bulb-type lectin" evidence="1">
    <location>
        <begin position="117"/>
        <end position="230"/>
    </location>
</feature>
<name>A0ABN2SUY3_9ACTN</name>
<dbReference type="InterPro" id="IPR001480">
    <property type="entry name" value="Bulb-type_lectin_dom"/>
</dbReference>
<keyword evidence="3" id="KW-1185">Reference proteome</keyword>
<dbReference type="InterPro" id="IPR036426">
    <property type="entry name" value="Bulb-type_lectin_dom_sf"/>
</dbReference>